<accession>A0ABP8B3P2</accession>
<dbReference type="EMBL" id="BAABAQ010000008">
    <property type="protein sequence ID" value="GAA4197230.1"/>
    <property type="molecule type" value="Genomic_DNA"/>
</dbReference>
<name>A0ABP8B3P2_9ACTN</name>
<protein>
    <submittedName>
        <fullName evidence="1">Uncharacterized protein</fullName>
    </submittedName>
</protein>
<gene>
    <name evidence="1" type="ORF">GCM10022252_45850</name>
</gene>
<reference evidence="2" key="1">
    <citation type="journal article" date="2019" name="Int. J. Syst. Evol. Microbiol.">
        <title>The Global Catalogue of Microorganisms (GCM) 10K type strain sequencing project: providing services to taxonomists for standard genome sequencing and annotation.</title>
        <authorList>
            <consortium name="The Broad Institute Genomics Platform"/>
            <consortium name="The Broad Institute Genome Sequencing Center for Infectious Disease"/>
            <person name="Wu L."/>
            <person name="Ma J."/>
        </authorList>
    </citation>
    <scope>NUCLEOTIDE SEQUENCE [LARGE SCALE GENOMIC DNA]</scope>
    <source>
        <strain evidence="2">JCM 17388</strain>
    </source>
</reference>
<comment type="caution">
    <text evidence="1">The sequence shown here is derived from an EMBL/GenBank/DDBJ whole genome shotgun (WGS) entry which is preliminary data.</text>
</comment>
<dbReference type="Proteomes" id="UP001501251">
    <property type="component" value="Unassembled WGS sequence"/>
</dbReference>
<evidence type="ECO:0000313" key="1">
    <source>
        <dbReference type="EMBL" id="GAA4197230.1"/>
    </source>
</evidence>
<keyword evidence="2" id="KW-1185">Reference proteome</keyword>
<proteinExistence type="predicted"/>
<organism evidence="1 2">
    <name type="scientific">Streptosporangium oxazolinicum</name>
    <dbReference type="NCBI Taxonomy" id="909287"/>
    <lineage>
        <taxon>Bacteria</taxon>
        <taxon>Bacillati</taxon>
        <taxon>Actinomycetota</taxon>
        <taxon>Actinomycetes</taxon>
        <taxon>Streptosporangiales</taxon>
        <taxon>Streptosporangiaceae</taxon>
        <taxon>Streptosporangium</taxon>
    </lineage>
</organism>
<sequence>MANMPCFWRHWGPHRGEVPANGPGSALTSLVKIRQPDFVKVVTATEASRSFAVVLEEAERGEMIVVTRGEGGGGSR</sequence>
<evidence type="ECO:0000313" key="2">
    <source>
        <dbReference type="Proteomes" id="UP001501251"/>
    </source>
</evidence>